<dbReference type="AlphaFoldDB" id="A0AAE0Y604"/>
<dbReference type="Proteomes" id="UP001283361">
    <property type="component" value="Unassembled WGS sequence"/>
</dbReference>
<keyword evidence="2" id="KW-0732">Signal</keyword>
<dbReference type="PANTHER" id="PTHR22801:SF63">
    <property type="entry name" value="C-TYPE LECTIN DOMAIN-CONTAINING PROTEIN"/>
    <property type="match status" value="1"/>
</dbReference>
<feature type="signal peptide" evidence="2">
    <location>
        <begin position="1"/>
        <end position="17"/>
    </location>
</feature>
<evidence type="ECO:0000256" key="1">
    <source>
        <dbReference type="SAM" id="MobiDB-lite"/>
    </source>
</evidence>
<reference evidence="4" key="1">
    <citation type="journal article" date="2023" name="G3 (Bethesda)">
        <title>A reference genome for the long-term kleptoplast-retaining sea slug Elysia crispata morphotype clarki.</title>
        <authorList>
            <person name="Eastman K.E."/>
            <person name="Pendleton A.L."/>
            <person name="Shaikh M.A."/>
            <person name="Suttiyut T."/>
            <person name="Ogas R."/>
            <person name="Tomko P."/>
            <person name="Gavelis G."/>
            <person name="Widhalm J.R."/>
            <person name="Wisecaver J.H."/>
        </authorList>
    </citation>
    <scope>NUCLEOTIDE SEQUENCE</scope>
    <source>
        <strain evidence="4">ECLA1</strain>
    </source>
</reference>
<dbReference type="InterPro" id="IPR016186">
    <property type="entry name" value="C-type_lectin-like/link_sf"/>
</dbReference>
<feature type="region of interest" description="Disordered" evidence="1">
    <location>
        <begin position="181"/>
        <end position="204"/>
    </location>
</feature>
<organism evidence="4 5">
    <name type="scientific">Elysia crispata</name>
    <name type="common">lettuce slug</name>
    <dbReference type="NCBI Taxonomy" id="231223"/>
    <lineage>
        <taxon>Eukaryota</taxon>
        <taxon>Metazoa</taxon>
        <taxon>Spiralia</taxon>
        <taxon>Lophotrochozoa</taxon>
        <taxon>Mollusca</taxon>
        <taxon>Gastropoda</taxon>
        <taxon>Heterobranchia</taxon>
        <taxon>Euthyneura</taxon>
        <taxon>Panpulmonata</taxon>
        <taxon>Sacoglossa</taxon>
        <taxon>Placobranchoidea</taxon>
        <taxon>Plakobranchidae</taxon>
        <taxon>Elysia</taxon>
    </lineage>
</organism>
<gene>
    <name evidence="4" type="ORF">RRG08_006082</name>
</gene>
<dbReference type="SMART" id="SM00034">
    <property type="entry name" value="CLECT"/>
    <property type="match status" value="1"/>
</dbReference>
<comment type="caution">
    <text evidence="4">The sequence shown here is derived from an EMBL/GenBank/DDBJ whole genome shotgun (WGS) entry which is preliminary data.</text>
</comment>
<dbReference type="PANTHER" id="PTHR22801">
    <property type="entry name" value="LITHOSTATHINE"/>
    <property type="match status" value="1"/>
</dbReference>
<dbReference type="PROSITE" id="PS50041">
    <property type="entry name" value="C_TYPE_LECTIN_2"/>
    <property type="match status" value="1"/>
</dbReference>
<evidence type="ECO:0000313" key="5">
    <source>
        <dbReference type="Proteomes" id="UP001283361"/>
    </source>
</evidence>
<accession>A0AAE0Y604</accession>
<dbReference type="Gene3D" id="3.10.100.10">
    <property type="entry name" value="Mannose-Binding Protein A, subunit A"/>
    <property type="match status" value="1"/>
</dbReference>
<feature type="chain" id="PRO_5041997270" description="C-type lectin domain-containing protein" evidence="2">
    <location>
        <begin position="18"/>
        <end position="259"/>
    </location>
</feature>
<evidence type="ECO:0000313" key="4">
    <source>
        <dbReference type="EMBL" id="KAK3732691.1"/>
    </source>
</evidence>
<dbReference type="InterPro" id="IPR050801">
    <property type="entry name" value="Ca-Dep_Lectins_ImmuneDev"/>
</dbReference>
<feature type="domain" description="C-type lectin" evidence="3">
    <location>
        <begin position="42"/>
        <end position="155"/>
    </location>
</feature>
<proteinExistence type="predicted"/>
<dbReference type="Pfam" id="PF00059">
    <property type="entry name" value="Lectin_C"/>
    <property type="match status" value="1"/>
</dbReference>
<sequence>MIVLTVAIAIFIQSAFGTNSSVRKLCPSAAVKTTGSKYFRVLQDNCFLFMTYDTVAYEIAKTKCQDYGGNLAMPKTKAINDFLVQEMKSFDKPRPMWIGMHDKVIKDRALVWEDGSHVDSWGKFDWTNDGLFGGGEDCIALDPNDGKWHDYDCSKTGILSRLGVAKNTKLPFICQYRAQKDSGKTDKDSDNIVGMGDQDGCDNTSNVNKIKDFGDSGPSDTNLDDSSKEYCPPFNCPNLDCGMFGYKMVKNCQVCECEE</sequence>
<dbReference type="EMBL" id="JAWDGP010006942">
    <property type="protein sequence ID" value="KAK3732691.1"/>
    <property type="molecule type" value="Genomic_DNA"/>
</dbReference>
<name>A0AAE0Y604_9GAST</name>
<keyword evidence="5" id="KW-1185">Reference proteome</keyword>
<dbReference type="SUPFAM" id="SSF56436">
    <property type="entry name" value="C-type lectin-like"/>
    <property type="match status" value="1"/>
</dbReference>
<feature type="compositionally biased region" description="Basic and acidic residues" evidence="1">
    <location>
        <begin position="181"/>
        <end position="190"/>
    </location>
</feature>
<evidence type="ECO:0000256" key="2">
    <source>
        <dbReference type="SAM" id="SignalP"/>
    </source>
</evidence>
<dbReference type="InterPro" id="IPR016187">
    <property type="entry name" value="CTDL_fold"/>
</dbReference>
<evidence type="ECO:0000259" key="3">
    <source>
        <dbReference type="PROSITE" id="PS50041"/>
    </source>
</evidence>
<dbReference type="InterPro" id="IPR001304">
    <property type="entry name" value="C-type_lectin-like"/>
</dbReference>
<protein>
    <recommendedName>
        <fullName evidence="3">C-type lectin domain-containing protein</fullName>
    </recommendedName>
</protein>
<dbReference type="CDD" id="cd00037">
    <property type="entry name" value="CLECT"/>
    <property type="match status" value="1"/>
</dbReference>